<name>A0ABY1KF99_9BACL</name>
<dbReference type="EMBL" id="FTNK01000065">
    <property type="protein sequence ID" value="SIR74998.1"/>
    <property type="molecule type" value="Genomic_DNA"/>
</dbReference>
<keyword evidence="3" id="KW-1185">Reference proteome</keyword>
<evidence type="ECO:0000313" key="2">
    <source>
        <dbReference type="EMBL" id="SIR74998.1"/>
    </source>
</evidence>
<proteinExistence type="predicted"/>
<gene>
    <name evidence="2" type="ORF">SAMN05421578_1653</name>
</gene>
<dbReference type="Gene3D" id="2.120.10.30">
    <property type="entry name" value="TolB, C-terminal domain"/>
    <property type="match status" value="1"/>
</dbReference>
<dbReference type="InterPro" id="IPR032485">
    <property type="entry name" value="LRP1-like_beta_prop"/>
</dbReference>
<dbReference type="SUPFAM" id="SSF69304">
    <property type="entry name" value="Tricorn protease N-terminal domain"/>
    <property type="match status" value="1"/>
</dbReference>
<accession>A0ABY1KF99</accession>
<protein>
    <recommendedName>
        <fullName evidence="1">Prolow-density lipoprotein receptor-related protein 1-like beta-propeller domain-containing protein</fullName>
    </recommendedName>
</protein>
<reference evidence="2 3" key="1">
    <citation type="submission" date="2017-01" db="EMBL/GenBank/DDBJ databases">
        <authorList>
            <person name="Varghese N."/>
            <person name="Submissions S."/>
        </authorList>
    </citation>
    <scope>NUCLEOTIDE SEQUENCE [LARGE SCALE GENOMIC DNA]</scope>
    <source>
        <strain evidence="2 3">ATCC 23464</strain>
    </source>
</reference>
<evidence type="ECO:0000259" key="1">
    <source>
        <dbReference type="Pfam" id="PF16472"/>
    </source>
</evidence>
<evidence type="ECO:0000313" key="3">
    <source>
        <dbReference type="Proteomes" id="UP000186666"/>
    </source>
</evidence>
<comment type="caution">
    <text evidence="2">The sequence shown here is derived from an EMBL/GenBank/DDBJ whole genome shotgun (WGS) entry which is preliminary data.</text>
</comment>
<sequence length="136" mass="15272">MPFFLIIGDRIYILKQEPGSDVIMGQIVKVKADGSELTEVTKQYTYSGLTVDGKIIYFGGYDKDYNYQIGSMNLDGTGEKILLPNPTFWSYVMSKGNVFYVDTDNSLLYRLKFDGNGKPAISTKIVEPRVGGYLVR</sequence>
<dbReference type="Pfam" id="PF16472">
    <property type="entry name" value="DUF5050"/>
    <property type="match status" value="1"/>
</dbReference>
<dbReference type="Proteomes" id="UP000186666">
    <property type="component" value="Unassembled WGS sequence"/>
</dbReference>
<organism evidence="2 3">
    <name type="scientific">Paenibacillus macquariensis</name>
    <dbReference type="NCBI Taxonomy" id="948756"/>
    <lineage>
        <taxon>Bacteria</taxon>
        <taxon>Bacillati</taxon>
        <taxon>Bacillota</taxon>
        <taxon>Bacilli</taxon>
        <taxon>Bacillales</taxon>
        <taxon>Paenibacillaceae</taxon>
        <taxon>Paenibacillus</taxon>
    </lineage>
</organism>
<dbReference type="InterPro" id="IPR011042">
    <property type="entry name" value="6-blade_b-propeller_TolB-like"/>
</dbReference>
<feature type="domain" description="Prolow-density lipoprotein receptor-related protein 1-like beta-propeller" evidence="1">
    <location>
        <begin position="7"/>
        <end position="122"/>
    </location>
</feature>